<evidence type="ECO:0000313" key="3">
    <source>
        <dbReference type="Proteomes" id="UP000718564"/>
    </source>
</evidence>
<protein>
    <submittedName>
        <fullName evidence="2">Uncharacterized protein</fullName>
    </submittedName>
</protein>
<reference evidence="2 3" key="1">
    <citation type="submission" date="2018-06" db="EMBL/GenBank/DDBJ databases">
        <title>Comparative genomics of Brasilonema spp. strains.</title>
        <authorList>
            <person name="Alvarenga D.O."/>
            <person name="Fiore M.F."/>
            <person name="Varani A.M."/>
        </authorList>
    </citation>
    <scope>NUCLEOTIDE SEQUENCE [LARGE SCALE GENOMIC DNA]</scope>
    <source>
        <strain evidence="2 3">SPC951</strain>
    </source>
</reference>
<organism evidence="2 3">
    <name type="scientific">Brasilonema bromeliae SPC951</name>
    <dbReference type="NCBI Taxonomy" id="385972"/>
    <lineage>
        <taxon>Bacteria</taxon>
        <taxon>Bacillati</taxon>
        <taxon>Cyanobacteriota</taxon>
        <taxon>Cyanophyceae</taxon>
        <taxon>Nostocales</taxon>
        <taxon>Scytonemataceae</taxon>
        <taxon>Brasilonema</taxon>
        <taxon>Bromeliae group (in: Brasilonema)</taxon>
    </lineage>
</organism>
<evidence type="ECO:0000256" key="1">
    <source>
        <dbReference type="SAM" id="MobiDB-lite"/>
    </source>
</evidence>
<dbReference type="EMBL" id="QMEB01000034">
    <property type="protein sequence ID" value="NMG19173.1"/>
    <property type="molecule type" value="Genomic_DNA"/>
</dbReference>
<gene>
    <name evidence="2" type="ORF">DP116_06810</name>
</gene>
<dbReference type="Proteomes" id="UP000718564">
    <property type="component" value="Unassembled WGS sequence"/>
</dbReference>
<proteinExistence type="predicted"/>
<feature type="compositionally biased region" description="Low complexity" evidence="1">
    <location>
        <begin position="48"/>
        <end position="61"/>
    </location>
</feature>
<evidence type="ECO:0000313" key="2">
    <source>
        <dbReference type="EMBL" id="NMG19173.1"/>
    </source>
</evidence>
<accession>A0ABX1P579</accession>
<sequence length="73" mass="8076">MLEVDFGLRSAPFNLRQIEFRTPLTVMCIKTSKHKLILTNERQVLMGETTPGASTGGTPATHWLPKTALPPND</sequence>
<name>A0ABX1P579_9CYAN</name>
<comment type="caution">
    <text evidence="2">The sequence shown here is derived from an EMBL/GenBank/DDBJ whole genome shotgun (WGS) entry which is preliminary data.</text>
</comment>
<feature type="region of interest" description="Disordered" evidence="1">
    <location>
        <begin position="48"/>
        <end position="73"/>
    </location>
</feature>
<keyword evidence="3" id="KW-1185">Reference proteome</keyword>